<dbReference type="Proteomes" id="UP000186143">
    <property type="component" value="Unassembled WGS sequence"/>
</dbReference>
<dbReference type="EMBL" id="MKIO01000028">
    <property type="protein sequence ID" value="OLP55521.1"/>
    <property type="molecule type" value="Genomic_DNA"/>
</dbReference>
<accession>A0A1Q9AJV5</accession>
<evidence type="ECO:0000313" key="3">
    <source>
        <dbReference type="Proteomes" id="UP000186143"/>
    </source>
</evidence>
<reference evidence="2 4" key="3">
    <citation type="journal article" date="2017" name="Antonie Van Leeuwenhoek">
        <title>Rhizobium rhizosphaerae sp. nov., a novel species isolated from rice rhizosphere.</title>
        <authorList>
            <person name="Zhao J.J."/>
            <person name="Zhang J."/>
            <person name="Zhang R.J."/>
            <person name="Zhang C.W."/>
            <person name="Yin H.Q."/>
            <person name="Zhang X.X."/>
        </authorList>
    </citation>
    <scope>NUCLEOTIDE SEQUENCE [LARGE SCALE GENOMIC DNA]</scope>
    <source>
        <strain evidence="2 4">RD15</strain>
    </source>
</reference>
<reference evidence="1 3" key="1">
    <citation type="submission" date="2016-09" db="EMBL/GenBank/DDBJ databases">
        <title>Rhizobium sp. nov., a novel species isolated from the rice rhizosphere.</title>
        <authorList>
            <person name="Zhao J."/>
            <person name="Zhang X."/>
        </authorList>
    </citation>
    <scope>NUCLEOTIDE SEQUENCE [LARGE SCALE GENOMIC DNA]</scope>
    <source>
        <strain evidence="1 3">MH17</strain>
    </source>
</reference>
<dbReference type="AlphaFoldDB" id="A0A1Q9AJV5"/>
<evidence type="ECO:0000313" key="1">
    <source>
        <dbReference type="EMBL" id="OLP55521.1"/>
    </source>
</evidence>
<dbReference type="Proteomes" id="UP000192652">
    <property type="component" value="Unassembled WGS sequence"/>
</dbReference>
<keyword evidence="4" id="KW-1185">Reference proteome</keyword>
<reference evidence="2" key="2">
    <citation type="submission" date="2016-12" db="EMBL/GenBank/DDBJ databases">
        <authorList>
            <person name="Zhang X."/>
            <person name="Zhao J."/>
        </authorList>
    </citation>
    <scope>NUCLEOTIDE SEQUENCE</scope>
    <source>
        <strain evidence="2">RD15</strain>
    </source>
</reference>
<comment type="caution">
    <text evidence="1">The sequence shown here is derived from an EMBL/GenBank/DDBJ whole genome shotgun (WGS) entry which is preliminary data.</text>
</comment>
<dbReference type="RefSeq" id="WP_075634770.1">
    <property type="nucleotide sequence ID" value="NZ_MKIO01000028.1"/>
</dbReference>
<gene>
    <name evidence="1" type="ORF">BJF92_12650</name>
    <name evidence="2" type="ORF">BTR14_16010</name>
</gene>
<evidence type="ECO:0000313" key="2">
    <source>
        <dbReference type="EMBL" id="OQP85397.1"/>
    </source>
</evidence>
<organism evidence="1 3">
    <name type="scientific">Xaviernesmea rhizosphaerae</name>
    <dbReference type="NCBI Taxonomy" id="1672749"/>
    <lineage>
        <taxon>Bacteria</taxon>
        <taxon>Pseudomonadati</taxon>
        <taxon>Pseudomonadota</taxon>
        <taxon>Alphaproteobacteria</taxon>
        <taxon>Hyphomicrobiales</taxon>
        <taxon>Rhizobiaceae</taxon>
        <taxon>Rhizobium/Agrobacterium group</taxon>
        <taxon>Xaviernesmea</taxon>
    </lineage>
</organism>
<proteinExistence type="predicted"/>
<name>A0A1Q9AJV5_9HYPH</name>
<dbReference type="EMBL" id="MSPX01000014">
    <property type="protein sequence ID" value="OQP85397.1"/>
    <property type="molecule type" value="Genomic_DNA"/>
</dbReference>
<protein>
    <submittedName>
        <fullName evidence="1">Uncharacterized protein</fullName>
    </submittedName>
</protein>
<evidence type="ECO:0000313" key="4">
    <source>
        <dbReference type="Proteomes" id="UP000192652"/>
    </source>
</evidence>
<dbReference type="OrthoDB" id="8278137at2"/>
<sequence length="69" mass="7453">MSFLADMTLEQQEITMIISALSRWCSDAAIDVDSEPGRDAATVFLGLYKSGHTSCEALLSAMQRVNGQA</sequence>